<dbReference type="RefSeq" id="XP_040789610.1">
    <property type="nucleotide sequence ID" value="XM_040930762.1"/>
</dbReference>
<organism evidence="8 9">
    <name type="scientific">Cucurbitaria berberidis CBS 394.84</name>
    <dbReference type="NCBI Taxonomy" id="1168544"/>
    <lineage>
        <taxon>Eukaryota</taxon>
        <taxon>Fungi</taxon>
        <taxon>Dikarya</taxon>
        <taxon>Ascomycota</taxon>
        <taxon>Pezizomycotina</taxon>
        <taxon>Dothideomycetes</taxon>
        <taxon>Pleosporomycetidae</taxon>
        <taxon>Pleosporales</taxon>
        <taxon>Pleosporineae</taxon>
        <taxon>Cucurbitariaceae</taxon>
        <taxon>Cucurbitaria</taxon>
    </lineage>
</organism>
<feature type="compositionally biased region" description="Basic and acidic residues" evidence="5">
    <location>
        <begin position="669"/>
        <end position="687"/>
    </location>
</feature>
<keyword evidence="9" id="KW-1185">Reference proteome</keyword>
<dbReference type="Proteomes" id="UP000800039">
    <property type="component" value="Unassembled WGS sequence"/>
</dbReference>
<keyword evidence="3 6" id="KW-1133">Transmembrane helix</keyword>
<dbReference type="Pfam" id="PF00026">
    <property type="entry name" value="Asp"/>
    <property type="match status" value="1"/>
</dbReference>
<evidence type="ECO:0000256" key="5">
    <source>
        <dbReference type="SAM" id="MobiDB-lite"/>
    </source>
</evidence>
<feature type="compositionally biased region" description="Basic and acidic residues" evidence="5">
    <location>
        <begin position="633"/>
        <end position="644"/>
    </location>
</feature>
<accession>A0A9P4GKS1</accession>
<dbReference type="GO" id="GO:0006508">
    <property type="term" value="P:proteolysis"/>
    <property type="evidence" value="ECO:0007669"/>
    <property type="project" value="UniProtKB-KW"/>
</dbReference>
<dbReference type="InterPro" id="IPR021109">
    <property type="entry name" value="Peptidase_aspartic_dom_sf"/>
</dbReference>
<proteinExistence type="predicted"/>
<name>A0A9P4GKS1_9PLEO</name>
<gene>
    <name evidence="8" type="ORF">K460DRAFT_330021</name>
</gene>
<dbReference type="GO" id="GO:0008233">
    <property type="term" value="F:peptidase activity"/>
    <property type="evidence" value="ECO:0007669"/>
    <property type="project" value="UniProtKB-KW"/>
</dbReference>
<dbReference type="EMBL" id="ML976615">
    <property type="protein sequence ID" value="KAF1847047.1"/>
    <property type="molecule type" value="Genomic_DNA"/>
</dbReference>
<feature type="domain" description="Peptidase A1" evidence="7">
    <location>
        <begin position="34"/>
        <end position="398"/>
    </location>
</feature>
<evidence type="ECO:0000256" key="6">
    <source>
        <dbReference type="SAM" id="Phobius"/>
    </source>
</evidence>
<evidence type="ECO:0000256" key="1">
    <source>
        <dbReference type="ARBA" id="ARBA00004167"/>
    </source>
</evidence>
<dbReference type="InterPro" id="IPR051694">
    <property type="entry name" value="Immunoregulatory_rcpt-like"/>
</dbReference>
<dbReference type="Gene3D" id="2.40.70.10">
    <property type="entry name" value="Acid Proteases"/>
    <property type="match status" value="2"/>
</dbReference>
<comment type="subcellular location">
    <subcellularLocation>
        <location evidence="1">Membrane</location>
        <topology evidence="1">Single-pass membrane protein</topology>
    </subcellularLocation>
</comment>
<dbReference type="InterPro" id="IPR033121">
    <property type="entry name" value="PEPTIDASE_A1"/>
</dbReference>
<dbReference type="SUPFAM" id="SSF50630">
    <property type="entry name" value="Acid proteases"/>
    <property type="match status" value="1"/>
</dbReference>
<dbReference type="PROSITE" id="PS51767">
    <property type="entry name" value="PEPTIDASE_A1"/>
    <property type="match status" value="1"/>
</dbReference>
<dbReference type="CDD" id="cd12087">
    <property type="entry name" value="TM_EGFR-like"/>
    <property type="match status" value="1"/>
</dbReference>
<evidence type="ECO:0000313" key="9">
    <source>
        <dbReference type="Proteomes" id="UP000800039"/>
    </source>
</evidence>
<evidence type="ECO:0000256" key="4">
    <source>
        <dbReference type="ARBA" id="ARBA00023136"/>
    </source>
</evidence>
<feature type="region of interest" description="Disordered" evidence="5">
    <location>
        <begin position="496"/>
        <end position="687"/>
    </location>
</feature>
<dbReference type="GO" id="GO:0071944">
    <property type="term" value="C:cell periphery"/>
    <property type="evidence" value="ECO:0007669"/>
    <property type="project" value="UniProtKB-ARBA"/>
</dbReference>
<sequence>MMYLERRADPIPLPPKPYVLSPSGSFDGNDGKWTTFLINIGDDGTGQGQTVKVLISTSSPLTLVPQQAGWCNQDCAKRRGMLIFHGKQPLGLELSQQWKTAGIYNIPLPNWWSNNLTANSTSTLSGVWGSENLGMGESSAQSPVIQEQYVVKYTFQDFFLGSLGLAVGEVGPQGGTKPNFLDNFYKAANQIASASYGYTAGAYYRNNGRGVMGNLVLGGYDKSRFTAQGPTIYMPNEKNNSLVVGVQSILYAPDQDVETATYSISRPEEGFEANIDSTIPYLILPDRICNEFQQKFQLQFDEDIKLYTVNKSAHEWNTQQNATVSFKIGAGRQDSNKFTTIVLPYAAFDQQVSFPITAEATQYFPIKKSDNGIYVLGRTFLQEAYIVVDYERANFTVAPAYFSEPMPDESLVPIFNKTYTGIMPQKDADSGLSTGAIAGIVVGIVLAFIIAGVGAFLWWKKRRHTKMNALPHNKNPSEVDTASAGDEVKYPRVLELTGSELPKPSTTEYYGNDHKLIPPISEMSPESPPAELYSPPQESASERTSPDYFAAGKPRRRGATRDSSGQNTPGTQIAELPGDGTFQPVHSRGPSDTSLSPKIDQVLARQPVVQPGEAATADEIHRARAGPNLEDTVQEHDPRLERRPSHARNLSDTTVQSDSTAVSQPTPDELERWARSVDDGPRRPMSP</sequence>
<keyword evidence="8" id="KW-0378">Hydrolase</keyword>
<keyword evidence="2 6" id="KW-0812">Transmembrane</keyword>
<dbReference type="AlphaFoldDB" id="A0A9P4GKS1"/>
<dbReference type="PANTHER" id="PTHR15549">
    <property type="entry name" value="PAIRED IMMUNOGLOBULIN-LIKE TYPE 2 RECEPTOR"/>
    <property type="match status" value="1"/>
</dbReference>
<evidence type="ECO:0000313" key="8">
    <source>
        <dbReference type="EMBL" id="KAF1847047.1"/>
    </source>
</evidence>
<keyword evidence="8" id="KW-0645">Protease</keyword>
<feature type="compositionally biased region" description="Polar residues" evidence="5">
    <location>
        <begin position="561"/>
        <end position="571"/>
    </location>
</feature>
<keyword evidence="4 6" id="KW-0472">Membrane</keyword>
<evidence type="ECO:0000256" key="2">
    <source>
        <dbReference type="ARBA" id="ARBA00022692"/>
    </source>
</evidence>
<evidence type="ECO:0000256" key="3">
    <source>
        <dbReference type="ARBA" id="ARBA00022989"/>
    </source>
</evidence>
<dbReference type="GO" id="GO:0016020">
    <property type="term" value="C:membrane"/>
    <property type="evidence" value="ECO:0007669"/>
    <property type="project" value="UniProtKB-SubCell"/>
</dbReference>
<comment type="caution">
    <text evidence="8">The sequence shown here is derived from an EMBL/GenBank/DDBJ whole genome shotgun (WGS) entry which is preliminary data.</text>
</comment>
<evidence type="ECO:0000259" key="7">
    <source>
        <dbReference type="PROSITE" id="PS51767"/>
    </source>
</evidence>
<feature type="compositionally biased region" description="Polar residues" evidence="5">
    <location>
        <begin position="648"/>
        <end position="666"/>
    </location>
</feature>
<dbReference type="OrthoDB" id="4074350at2759"/>
<feature type="transmembrane region" description="Helical" evidence="6">
    <location>
        <begin position="436"/>
        <end position="459"/>
    </location>
</feature>
<dbReference type="GeneID" id="63848014"/>
<protein>
    <submittedName>
        <fullName evidence="8">Acid protease</fullName>
    </submittedName>
</protein>
<reference evidence="8" key="1">
    <citation type="submission" date="2020-01" db="EMBL/GenBank/DDBJ databases">
        <authorList>
            <consortium name="DOE Joint Genome Institute"/>
            <person name="Haridas S."/>
            <person name="Albert R."/>
            <person name="Binder M."/>
            <person name="Bloem J."/>
            <person name="Labutti K."/>
            <person name="Salamov A."/>
            <person name="Andreopoulos B."/>
            <person name="Baker S.E."/>
            <person name="Barry K."/>
            <person name="Bills G."/>
            <person name="Bluhm B.H."/>
            <person name="Cannon C."/>
            <person name="Castanera R."/>
            <person name="Culley D.E."/>
            <person name="Daum C."/>
            <person name="Ezra D."/>
            <person name="Gonzalez J.B."/>
            <person name="Henrissat B."/>
            <person name="Kuo A."/>
            <person name="Liang C."/>
            <person name="Lipzen A."/>
            <person name="Lutzoni F."/>
            <person name="Magnuson J."/>
            <person name="Mondo S."/>
            <person name="Nolan M."/>
            <person name="Ohm R."/>
            <person name="Pangilinan J."/>
            <person name="Park H.-J."/>
            <person name="Ramirez L."/>
            <person name="Alfaro M."/>
            <person name="Sun H."/>
            <person name="Tritt A."/>
            <person name="Yoshinaga Y."/>
            <person name="Zwiers L.-H."/>
            <person name="Turgeon B.G."/>
            <person name="Goodwin S.B."/>
            <person name="Spatafora J.W."/>
            <person name="Crous P.W."/>
            <person name="Grigoriev I.V."/>
        </authorList>
    </citation>
    <scope>NUCLEOTIDE SEQUENCE</scope>
    <source>
        <strain evidence="8">CBS 394.84</strain>
    </source>
</reference>